<dbReference type="InterPro" id="IPR008688">
    <property type="entry name" value="ATP_synth_Bsub_B/MI25"/>
</dbReference>
<evidence type="ECO:0000256" key="8">
    <source>
        <dbReference type="ARBA" id="ARBA00023136"/>
    </source>
</evidence>
<evidence type="ECO:0000256" key="6">
    <source>
        <dbReference type="ARBA" id="ARBA00023065"/>
    </source>
</evidence>
<comment type="similarity">
    <text evidence="9">Belongs to the eukaryotic ATPase B chain family.</text>
</comment>
<evidence type="ECO:0000256" key="3">
    <source>
        <dbReference type="ARBA" id="ARBA00022547"/>
    </source>
</evidence>
<evidence type="ECO:0000256" key="4">
    <source>
        <dbReference type="ARBA" id="ARBA00022781"/>
    </source>
</evidence>
<dbReference type="Gene3D" id="1.20.5.2210">
    <property type="match status" value="1"/>
</dbReference>
<dbReference type="EMBL" id="BTFZ01000001">
    <property type="protein sequence ID" value="GMM33505.1"/>
    <property type="molecule type" value="Genomic_DNA"/>
</dbReference>
<accession>A0AAV5QEX5</accession>
<evidence type="ECO:0000256" key="5">
    <source>
        <dbReference type="ARBA" id="ARBA00022792"/>
    </source>
</evidence>
<comment type="subunit">
    <text evidence="9">F-type ATPases have 2 components, CF(1) - the catalytic core - and CF(0) - the membrane proton channel. In yeast, the dimeric form of ATP synthase consists of 17 polypeptides: alpha, beta, gamma, delta, epsilon, 4 (B), 5 (OSCP), 6 (A), 8, 9 (C), d, E (Tim11), f, g, h, i/j and k.</text>
</comment>
<keyword evidence="5 9" id="KW-0999">Mitochondrion inner membrane</keyword>
<dbReference type="FunFam" id="1.20.5.2210:FF:000002">
    <property type="entry name" value="ATP synthase subunit 4 mitochondrial"/>
    <property type="match status" value="1"/>
</dbReference>
<keyword evidence="2 9" id="KW-0813">Transport</keyword>
<dbReference type="Pfam" id="PF05405">
    <property type="entry name" value="Mt_ATP-synt_B"/>
    <property type="match status" value="1"/>
</dbReference>
<evidence type="ECO:0000256" key="9">
    <source>
        <dbReference type="RuleBase" id="RU368017"/>
    </source>
</evidence>
<comment type="subcellular location">
    <subcellularLocation>
        <location evidence="9">Mitochondrion</location>
    </subcellularLocation>
    <subcellularLocation>
        <location evidence="9">Mitochondrion inner membrane</location>
    </subcellularLocation>
</comment>
<keyword evidence="11" id="KW-1185">Reference proteome</keyword>
<dbReference type="RefSeq" id="XP_064850505.1">
    <property type="nucleotide sequence ID" value="XM_064994433.1"/>
</dbReference>
<evidence type="ECO:0000313" key="10">
    <source>
        <dbReference type="EMBL" id="GMM33505.1"/>
    </source>
</evidence>
<dbReference type="SUPFAM" id="SSF161060">
    <property type="entry name" value="ATP synthase B chain-like"/>
    <property type="match status" value="1"/>
</dbReference>
<dbReference type="PANTHER" id="PTHR12733:SF3">
    <property type="entry name" value="ATP SYNTHASE F(0) COMPLEX SUBUNIT B1, MITOCHONDRIAL"/>
    <property type="match status" value="1"/>
</dbReference>
<dbReference type="GO" id="GO:0046933">
    <property type="term" value="F:proton-transporting ATP synthase activity, rotational mechanism"/>
    <property type="evidence" value="ECO:0007669"/>
    <property type="project" value="TreeGrafter"/>
</dbReference>
<comment type="function">
    <text evidence="1">Mitochondrial membrane ATP synthase (F(1)F(0) ATP synthase or Complex V) produces ATP from ADP in the presence of a proton gradient across the membrane which is generated by electron transport complexes of the respiratory chain. F-type ATPases consist of two structural domains, F(1) - containing the extramembraneous catalytic core, and F(0) - containing the membrane proton channel, linked together by a central stalk and a peripheral stalk. During catalysis, ATP synthesis in the catalytic domain of F(1) is coupled via a rotary mechanism of the central stalk subunits to proton translocation. Part of the complex F(0) domain and the peripheric stalk, which acts as a stator to hold the catalytic alpha(3)beta(3) subcomplex and subunit a/ATP6 static relative to the rotary elements.</text>
</comment>
<dbReference type="PANTHER" id="PTHR12733">
    <property type="entry name" value="MITOCHONDRIAL ATP SYNTHASE B CHAIN"/>
    <property type="match status" value="1"/>
</dbReference>
<proteinExistence type="inferred from homology"/>
<evidence type="ECO:0000256" key="2">
    <source>
        <dbReference type="ARBA" id="ARBA00022448"/>
    </source>
</evidence>
<evidence type="ECO:0000313" key="11">
    <source>
        <dbReference type="Proteomes" id="UP001360560"/>
    </source>
</evidence>
<dbReference type="Proteomes" id="UP001360560">
    <property type="component" value="Unassembled WGS sequence"/>
</dbReference>
<dbReference type="GO" id="GO:0045259">
    <property type="term" value="C:proton-transporting ATP synthase complex"/>
    <property type="evidence" value="ECO:0007669"/>
    <property type="project" value="UniProtKB-KW"/>
</dbReference>
<evidence type="ECO:0000256" key="7">
    <source>
        <dbReference type="ARBA" id="ARBA00023128"/>
    </source>
</evidence>
<keyword evidence="3 9" id="KW-0138">CF(0)</keyword>
<sequence length="236" mass="25648">MSFSRIALRSAFNARPAGVPASVRCFSTSRLALQQEDPKAKAASIIDVLPGNNAISKTGILATVTAGLTYAVSNQLYIVNEETILAGTFFAFSAIIAKVIAPLYKDFADARVKSVTDILNASRANHVEAVQSRIDSVSQLKDVVSTTNALFDVSKETVELEAKAFELKQKVDLAAEAKATLDSWVRYEANVRQQEQEQLAKTVIAKVEKEITNPKFQDKILQQAVAEVEKVFAAAK</sequence>
<dbReference type="GO" id="GO:0005743">
    <property type="term" value="C:mitochondrial inner membrane"/>
    <property type="evidence" value="ECO:0007669"/>
    <property type="project" value="UniProtKB-SubCell"/>
</dbReference>
<keyword evidence="7 9" id="KW-0496">Mitochondrion</keyword>
<dbReference type="GeneID" id="90071484"/>
<keyword evidence="4 9" id="KW-0375">Hydrogen ion transport</keyword>
<dbReference type="AlphaFoldDB" id="A0AAV5QEX5"/>
<keyword evidence="6 9" id="KW-0406">Ion transport</keyword>
<comment type="caution">
    <text evidence="10">The sequence shown here is derived from an EMBL/GenBank/DDBJ whole genome shotgun (WGS) entry which is preliminary data.</text>
</comment>
<comment type="function">
    <text evidence="9">Subunit b, of the mitochondrial membrane ATP synthase complex (F(1)F(0) ATP synthase or Complex V) that produces ATP from ADP in the presence of a proton gradient across the membrane which is generated by electron transport complexes of the respiratory chain. ATP synthase complex consist of a soluble F(1) head domain - the catalytic core - and a membrane F(1) domain - the membrane proton channel. These two domains are linked by a central stalk rotating inside the F(1) region and a stationary peripheral stalk. During catalysis, ATP synthesis in the catalytic domain of F(1) is coupled via a rotary mechanism of the central stalk subunits to proton translocation. In vivo, can only synthesize ATP although its ATP hydrolase activity can be activated artificially in vitro. Part of the complex F(0) domain. Part of the complex F(0) domain and the peripheric stalk, which acts as a stator to hold the catalytic alpha(3)beta(3) subcomplex and subunit a/ATP6 static relative to the rotary elements.</text>
</comment>
<name>A0AAV5QEX5_9ASCO</name>
<protein>
    <recommendedName>
        <fullName evidence="9">ATP synthase subunit 4</fullName>
    </recommendedName>
</protein>
<keyword evidence="8 9" id="KW-0472">Membrane</keyword>
<evidence type="ECO:0000256" key="1">
    <source>
        <dbReference type="ARBA" id="ARBA00003411"/>
    </source>
</evidence>
<dbReference type="InterPro" id="IPR013837">
    <property type="entry name" value="ATP_synth_F0_suB"/>
</dbReference>
<organism evidence="10 11">
    <name type="scientific">Saccharomycopsis crataegensis</name>
    <dbReference type="NCBI Taxonomy" id="43959"/>
    <lineage>
        <taxon>Eukaryota</taxon>
        <taxon>Fungi</taxon>
        <taxon>Dikarya</taxon>
        <taxon>Ascomycota</taxon>
        <taxon>Saccharomycotina</taxon>
        <taxon>Saccharomycetes</taxon>
        <taxon>Saccharomycopsidaceae</taxon>
        <taxon>Saccharomycopsis</taxon>
    </lineage>
</organism>
<gene>
    <name evidence="10" type="ORF">DASC09_008300</name>
</gene>
<reference evidence="10 11" key="1">
    <citation type="journal article" date="2023" name="Elife">
        <title>Identification of key yeast species and microbe-microbe interactions impacting larval growth of Drosophila in the wild.</title>
        <authorList>
            <person name="Mure A."/>
            <person name="Sugiura Y."/>
            <person name="Maeda R."/>
            <person name="Honda K."/>
            <person name="Sakurai N."/>
            <person name="Takahashi Y."/>
            <person name="Watada M."/>
            <person name="Katoh T."/>
            <person name="Gotoh A."/>
            <person name="Gotoh Y."/>
            <person name="Taniguchi I."/>
            <person name="Nakamura K."/>
            <person name="Hayashi T."/>
            <person name="Katayama T."/>
            <person name="Uemura T."/>
            <person name="Hattori Y."/>
        </authorList>
    </citation>
    <scope>NUCLEOTIDE SEQUENCE [LARGE SCALE GENOMIC DNA]</scope>
    <source>
        <strain evidence="10 11">SC-9</strain>
    </source>
</reference>